<keyword evidence="4" id="KW-1185">Reference proteome</keyword>
<comment type="caution">
    <text evidence="3">The sequence shown here is derived from an EMBL/GenBank/DDBJ whole genome shotgun (WGS) entry which is preliminary data.</text>
</comment>
<dbReference type="InterPro" id="IPR041644">
    <property type="entry name" value="GNAT_C"/>
</dbReference>
<name>A0A849A3W8_9ACTN</name>
<organism evidence="3 4">
    <name type="scientific">Nakamurella aerolata</name>
    <dbReference type="NCBI Taxonomy" id="1656892"/>
    <lineage>
        <taxon>Bacteria</taxon>
        <taxon>Bacillati</taxon>
        <taxon>Actinomycetota</taxon>
        <taxon>Actinomycetes</taxon>
        <taxon>Nakamurellales</taxon>
        <taxon>Nakamurellaceae</taxon>
        <taxon>Nakamurella</taxon>
    </lineage>
</organism>
<protein>
    <submittedName>
        <fullName evidence="3">DUF5596 domain-containing protein</fullName>
    </submittedName>
</protein>
<dbReference type="EMBL" id="JABEND010000001">
    <property type="protein sequence ID" value="NNG34757.1"/>
    <property type="molecule type" value="Genomic_DNA"/>
</dbReference>
<evidence type="ECO:0000313" key="4">
    <source>
        <dbReference type="Proteomes" id="UP000562984"/>
    </source>
</evidence>
<feature type="domain" description="N-acyltransferase N-terminal" evidence="1">
    <location>
        <begin position="13"/>
        <end position="143"/>
    </location>
</feature>
<dbReference type="RefSeq" id="WP_171198342.1">
    <property type="nucleotide sequence ID" value="NZ_JABEND010000001.1"/>
</dbReference>
<proteinExistence type="predicted"/>
<dbReference type="Pfam" id="PF18164">
    <property type="entry name" value="GNAT_C"/>
    <property type="match status" value="1"/>
</dbReference>
<dbReference type="Gene3D" id="3.40.630.120">
    <property type="match status" value="1"/>
</dbReference>
<dbReference type="InterPro" id="IPR041273">
    <property type="entry name" value="NAT_N"/>
</dbReference>
<evidence type="ECO:0000259" key="1">
    <source>
        <dbReference type="Pfam" id="PF18082"/>
    </source>
</evidence>
<accession>A0A849A3W8</accession>
<dbReference type="Proteomes" id="UP000562984">
    <property type="component" value="Unassembled WGS sequence"/>
</dbReference>
<sequence length="308" mass="34104">MTSAPPQIPAGVDLADELSALTVPYPAVPELLQLADRLTDEQRATVLQGRDFLAGEFGNLGYLNLAEKVPIPADGSVFGRLGYVLMFVSALPAVREFHRERGIDDAQSRLILSDLGRHASVYQTRYGINGFAEPSWMELHFTGKIYQLGRLQYERGLASAEVAEAATAAGLPLDQGQPVLSLHIPRYQGPLSAVAVDESIDRAREFFTEHFPEERYPVAICTSWLLDPQLAEHLGAQANIPQFASRFQLVGEPTVDRTSALEFTFDQPDLPLEQLPQRSRLERAVVQVLRCGGSWHSATGWFAWYQEA</sequence>
<reference evidence="3 4" key="1">
    <citation type="submission" date="2020-05" db="EMBL/GenBank/DDBJ databases">
        <title>Nakamurella sp. DB0629 isolated from air conditioner.</title>
        <authorList>
            <person name="Kim D.H."/>
            <person name="Kim D.-U."/>
        </authorList>
    </citation>
    <scope>NUCLEOTIDE SEQUENCE [LARGE SCALE GENOMIC DNA]</scope>
    <source>
        <strain evidence="3 4">DB0629</strain>
    </source>
</reference>
<evidence type="ECO:0000313" key="3">
    <source>
        <dbReference type="EMBL" id="NNG34757.1"/>
    </source>
</evidence>
<dbReference type="AlphaFoldDB" id="A0A849A3W8"/>
<dbReference type="Pfam" id="PF18082">
    <property type="entry name" value="NAT_N"/>
    <property type="match status" value="1"/>
</dbReference>
<feature type="domain" description="GNAT-like C-terminal" evidence="2">
    <location>
        <begin position="145"/>
        <end position="302"/>
    </location>
</feature>
<evidence type="ECO:0000259" key="2">
    <source>
        <dbReference type="Pfam" id="PF18164"/>
    </source>
</evidence>
<gene>
    <name evidence="3" type="ORF">HKD39_03265</name>
</gene>